<feature type="region of interest" description="Disordered" evidence="6">
    <location>
        <begin position="196"/>
        <end position="228"/>
    </location>
</feature>
<feature type="region of interest" description="Disordered" evidence="6">
    <location>
        <begin position="117"/>
        <end position="170"/>
    </location>
</feature>
<dbReference type="Gene3D" id="1.10.10.60">
    <property type="entry name" value="Homeodomain-like"/>
    <property type="match status" value="1"/>
</dbReference>
<evidence type="ECO:0000256" key="3">
    <source>
        <dbReference type="ARBA" id="ARBA00023155"/>
    </source>
</evidence>
<evidence type="ECO:0000256" key="5">
    <source>
        <dbReference type="PROSITE-ProRule" id="PRU00108"/>
    </source>
</evidence>
<reference evidence="9" key="2">
    <citation type="submission" date="2020-10" db="UniProtKB">
        <authorList>
            <consortium name="WormBaseParasite"/>
        </authorList>
    </citation>
    <scope>IDENTIFICATION</scope>
</reference>
<evidence type="ECO:0000259" key="7">
    <source>
        <dbReference type="PROSITE" id="PS50071"/>
    </source>
</evidence>
<protein>
    <submittedName>
        <fullName evidence="9">Homeobox domain-containing protein</fullName>
    </submittedName>
</protein>
<dbReference type="Proteomes" id="UP000492821">
    <property type="component" value="Unassembled WGS sequence"/>
</dbReference>
<dbReference type="AlphaFoldDB" id="A0A7E4ZV48"/>
<feature type="compositionally biased region" description="Polar residues" evidence="6">
    <location>
        <begin position="1"/>
        <end position="36"/>
    </location>
</feature>
<evidence type="ECO:0000256" key="4">
    <source>
        <dbReference type="ARBA" id="ARBA00023242"/>
    </source>
</evidence>
<feature type="compositionally biased region" description="Low complexity" evidence="6">
    <location>
        <begin position="153"/>
        <end position="169"/>
    </location>
</feature>
<organism evidence="8 9">
    <name type="scientific">Panagrellus redivivus</name>
    <name type="common">Microworm</name>
    <dbReference type="NCBI Taxonomy" id="6233"/>
    <lineage>
        <taxon>Eukaryota</taxon>
        <taxon>Metazoa</taxon>
        <taxon>Ecdysozoa</taxon>
        <taxon>Nematoda</taxon>
        <taxon>Chromadorea</taxon>
        <taxon>Rhabditida</taxon>
        <taxon>Tylenchina</taxon>
        <taxon>Panagrolaimomorpha</taxon>
        <taxon>Panagrolaimoidea</taxon>
        <taxon>Panagrolaimidae</taxon>
        <taxon>Panagrellus</taxon>
    </lineage>
</organism>
<proteinExistence type="predicted"/>
<keyword evidence="4 5" id="KW-0539">Nucleus</keyword>
<feature type="DNA-binding region" description="Homeobox" evidence="5">
    <location>
        <begin position="66"/>
        <end position="128"/>
    </location>
</feature>
<evidence type="ECO:0000313" key="9">
    <source>
        <dbReference type="WBParaSite" id="Pan_g19090.t1"/>
    </source>
</evidence>
<keyword evidence="2 5" id="KW-0238">DNA-binding</keyword>
<feature type="compositionally biased region" description="Polar residues" evidence="6">
    <location>
        <begin position="142"/>
        <end position="152"/>
    </location>
</feature>
<sequence>MPNTASLISPDLSSMTPETWNEMQTVSSPTNMNLSDANEKENAVTVGEHTDTDSAGNSPAAKTEKKPPKVEPISEEQKAKFDVWLEEHNFNMYPSREEKEALTELLGANYSQITRLFANHRRRTQHKSTPSVLAKKMDRTRASSSKESSLQRETSSTPAPESSTSTYTTAEDESVAAICGAVADLVHDDIANRAATTTTTPKVTNSRKRRSTPKAPISTMSDAERDAKVEQTVESILNKMCRRSSTPPVSPMTVSTGTPVREVSEEQMSTTPEALPIEQPSPMQAIESIQNTAPPCFTPSISSLISMASPSVTIDATVENTLFNLVVELVRQPPNALPAAVMATVNPRLIAAITLLESGFSWMHPAILSVIVEYYFLGREHMPPQQQAWFCMLISVAIKAGLLPQALLNPDPITPITTPPATTAPKSTEELLKELSPDELFAVNVLTDLANC</sequence>
<evidence type="ECO:0000256" key="2">
    <source>
        <dbReference type="ARBA" id="ARBA00023125"/>
    </source>
</evidence>
<evidence type="ECO:0000256" key="6">
    <source>
        <dbReference type="SAM" id="MobiDB-lite"/>
    </source>
</evidence>
<feature type="domain" description="Homeobox" evidence="7">
    <location>
        <begin position="64"/>
        <end position="127"/>
    </location>
</feature>
<dbReference type="CDD" id="cd00086">
    <property type="entry name" value="homeodomain"/>
    <property type="match status" value="1"/>
</dbReference>
<keyword evidence="8" id="KW-1185">Reference proteome</keyword>
<feature type="region of interest" description="Disordered" evidence="6">
    <location>
        <begin position="1"/>
        <end position="75"/>
    </location>
</feature>
<evidence type="ECO:0000256" key="1">
    <source>
        <dbReference type="ARBA" id="ARBA00004123"/>
    </source>
</evidence>
<dbReference type="InterPro" id="IPR008422">
    <property type="entry name" value="KN_HD"/>
</dbReference>
<name>A0A7E4ZV48_PANRE</name>
<dbReference type="SMART" id="SM00389">
    <property type="entry name" value="HOX"/>
    <property type="match status" value="1"/>
</dbReference>
<dbReference type="SUPFAM" id="SSF46689">
    <property type="entry name" value="Homeodomain-like"/>
    <property type="match status" value="1"/>
</dbReference>
<dbReference type="Pfam" id="PF05920">
    <property type="entry name" value="Homeobox_KN"/>
    <property type="match status" value="1"/>
</dbReference>
<keyword evidence="3 5" id="KW-0371">Homeobox</keyword>
<dbReference type="PROSITE" id="PS50071">
    <property type="entry name" value="HOMEOBOX_2"/>
    <property type="match status" value="1"/>
</dbReference>
<dbReference type="GO" id="GO:0003677">
    <property type="term" value="F:DNA binding"/>
    <property type="evidence" value="ECO:0007669"/>
    <property type="project" value="UniProtKB-UniRule"/>
</dbReference>
<accession>A0A7E4ZV48</accession>
<reference evidence="8" key="1">
    <citation type="journal article" date="2013" name="Genetics">
        <title>The draft genome and transcriptome of Panagrellus redivivus are shaped by the harsh demands of a free-living lifestyle.</title>
        <authorList>
            <person name="Srinivasan J."/>
            <person name="Dillman A.R."/>
            <person name="Macchietto M.G."/>
            <person name="Heikkinen L."/>
            <person name="Lakso M."/>
            <person name="Fracchia K.M."/>
            <person name="Antoshechkin I."/>
            <person name="Mortazavi A."/>
            <person name="Wong G."/>
            <person name="Sternberg P.W."/>
        </authorList>
    </citation>
    <scope>NUCLEOTIDE SEQUENCE [LARGE SCALE GENOMIC DNA]</scope>
    <source>
        <strain evidence="8">MT8872</strain>
    </source>
</reference>
<dbReference type="GO" id="GO:0005634">
    <property type="term" value="C:nucleus"/>
    <property type="evidence" value="ECO:0007669"/>
    <property type="project" value="UniProtKB-SubCell"/>
</dbReference>
<dbReference type="InterPro" id="IPR001356">
    <property type="entry name" value="HD"/>
</dbReference>
<feature type="compositionally biased region" description="Basic and acidic residues" evidence="6">
    <location>
        <begin position="37"/>
        <end position="52"/>
    </location>
</feature>
<dbReference type="InterPro" id="IPR009057">
    <property type="entry name" value="Homeodomain-like_sf"/>
</dbReference>
<comment type="subcellular location">
    <subcellularLocation>
        <location evidence="1 5">Nucleus</location>
    </subcellularLocation>
</comment>
<evidence type="ECO:0000313" key="8">
    <source>
        <dbReference type="Proteomes" id="UP000492821"/>
    </source>
</evidence>
<dbReference type="WBParaSite" id="Pan_g19090.t1">
    <property type="protein sequence ID" value="Pan_g19090.t1"/>
    <property type="gene ID" value="Pan_g19090"/>
</dbReference>
<dbReference type="GO" id="GO:0006355">
    <property type="term" value="P:regulation of DNA-templated transcription"/>
    <property type="evidence" value="ECO:0007669"/>
    <property type="project" value="InterPro"/>
</dbReference>